<evidence type="ECO:0000313" key="5">
    <source>
        <dbReference type="Proteomes" id="UP000000346"/>
    </source>
</evidence>
<dbReference type="PANTHER" id="PTHR11808:SF15">
    <property type="entry name" value="CYSTATHIONINE GAMMA-LYASE"/>
    <property type="match status" value="1"/>
</dbReference>
<keyword evidence="4" id="KW-0456">Lyase</keyword>
<dbReference type="InterPro" id="IPR015422">
    <property type="entry name" value="PyrdxlP-dep_Trfase_small"/>
</dbReference>
<dbReference type="SUPFAM" id="SSF53383">
    <property type="entry name" value="PLP-dependent transferases"/>
    <property type="match status" value="1"/>
</dbReference>
<dbReference type="RefSeq" id="WP_013266782.1">
    <property type="nucleotide sequence ID" value="NC_014374.1"/>
</dbReference>
<dbReference type="AlphaFoldDB" id="D9Q1T2"/>
<dbReference type="HOGENOM" id="CLU_018986_2_0_2"/>
<dbReference type="Pfam" id="PF01053">
    <property type="entry name" value="Cys_Met_Meta_PP"/>
    <property type="match status" value="1"/>
</dbReference>
<dbReference type="Gene3D" id="3.90.1150.10">
    <property type="entry name" value="Aspartate Aminotransferase, domain 1"/>
    <property type="match status" value="1"/>
</dbReference>
<dbReference type="STRING" id="666510.ASAC_0864"/>
<accession>D9Q1T2</accession>
<dbReference type="InterPro" id="IPR015421">
    <property type="entry name" value="PyrdxlP-dep_Trfase_major"/>
</dbReference>
<evidence type="ECO:0000256" key="1">
    <source>
        <dbReference type="ARBA" id="ARBA00001933"/>
    </source>
</evidence>
<dbReference type="CDD" id="cd00614">
    <property type="entry name" value="CGS_like"/>
    <property type="match status" value="1"/>
</dbReference>
<dbReference type="GO" id="GO:0005737">
    <property type="term" value="C:cytoplasm"/>
    <property type="evidence" value="ECO:0007669"/>
    <property type="project" value="TreeGrafter"/>
</dbReference>
<dbReference type="InParanoid" id="D9Q1T2"/>
<sequence length="391" mass="42157">MLDLHEDTEILGSQYGNDPYRSVVPPIYLSVAYDYITDDNAVRDDKGRVVRYSRETNPSLRPLEKAVAALEGADDALAFSSGMGAIAASLLALLKRGARILTLKEMYGVTIQLLQDLLNLVGGSLVKVYPSTEEVINELAGGKYDVAVLEVMTNPTLKVIDLREIGRAAKEAGTKLIVDNTFTTPLLVRPLRLGASVVVHSSTKYLAGHNDVVGGIAAAGGPEVKDLYEWRRKLGTVQPPFEAYLTYRGLKTLSLRFERQSRTAMALAEFLHDCSKVAAVYYPGLPDSPYHGVASGLFERPLYGGVLSFTLRGGPEAALRLVKALRVARVAPSLGGTETLVTLPAFTASSHISPEERRALGIEESLIRVSVGLEDEGDLVEDFGKALGAIS</sequence>
<dbReference type="GO" id="GO:0019343">
    <property type="term" value="P:cysteine biosynthetic process via cystathionine"/>
    <property type="evidence" value="ECO:0007669"/>
    <property type="project" value="TreeGrafter"/>
</dbReference>
<dbReference type="InterPro" id="IPR000277">
    <property type="entry name" value="Cys/Met-Metab_PyrdxlP-dep_enz"/>
</dbReference>
<dbReference type="Proteomes" id="UP000000346">
    <property type="component" value="Chromosome"/>
</dbReference>
<dbReference type="EC" id="2.5.1.48" evidence="4"/>
<name>D9Q1T2_ACIS3</name>
<dbReference type="FunCoup" id="D9Q1T2">
    <property type="interactions" value="120"/>
</dbReference>
<dbReference type="GeneID" id="9499100"/>
<dbReference type="InterPro" id="IPR015424">
    <property type="entry name" value="PyrdxlP-dep_Trfase"/>
</dbReference>
<dbReference type="NCBIfam" id="NF006347">
    <property type="entry name" value="PRK08574.1"/>
    <property type="match status" value="1"/>
</dbReference>
<dbReference type="GO" id="GO:0003962">
    <property type="term" value="F:cystathionine gamma-synthase activity"/>
    <property type="evidence" value="ECO:0007669"/>
    <property type="project" value="UniProtKB-EC"/>
</dbReference>
<dbReference type="GO" id="GO:0004123">
    <property type="term" value="F:cystathionine gamma-lyase activity"/>
    <property type="evidence" value="ECO:0007669"/>
    <property type="project" value="TreeGrafter"/>
</dbReference>
<dbReference type="PANTHER" id="PTHR11808">
    <property type="entry name" value="TRANS-SULFURATION ENZYME FAMILY MEMBER"/>
    <property type="match status" value="1"/>
</dbReference>
<organism evidence="4 5">
    <name type="scientific">Acidilobus saccharovorans (strain DSM 16705 / JCM 18335 / VKM B-2471 / 345-15)</name>
    <dbReference type="NCBI Taxonomy" id="666510"/>
    <lineage>
        <taxon>Archaea</taxon>
        <taxon>Thermoproteota</taxon>
        <taxon>Thermoprotei</taxon>
        <taxon>Acidilobales</taxon>
        <taxon>Acidilobaceae</taxon>
        <taxon>Acidilobus</taxon>
    </lineage>
</organism>
<proteinExistence type="inferred from homology"/>
<dbReference type="GO" id="GO:0019346">
    <property type="term" value="P:transsulfuration"/>
    <property type="evidence" value="ECO:0007669"/>
    <property type="project" value="InterPro"/>
</dbReference>
<comment type="cofactor">
    <cofactor evidence="1">
        <name>pyridoxal 5'-phosphate</name>
        <dbReference type="ChEBI" id="CHEBI:597326"/>
    </cofactor>
</comment>
<dbReference type="KEGG" id="asc:ASAC_0864"/>
<keyword evidence="4" id="KW-0808">Transferase</keyword>
<dbReference type="GO" id="GO:0030170">
    <property type="term" value="F:pyridoxal phosphate binding"/>
    <property type="evidence" value="ECO:0007669"/>
    <property type="project" value="InterPro"/>
</dbReference>
<keyword evidence="3" id="KW-0663">Pyridoxal phosphate</keyword>
<reference evidence="4 5" key="1">
    <citation type="journal article" date="2010" name="Appl. Environ. Microbiol.">
        <title>The genome sequence of the crenarchaeon Acidilobus saccharovorans supports a new order, Acidilobales, and suggests an important ecological role in terrestrial acidic hot springs.</title>
        <authorList>
            <person name="Mardanov A.V."/>
            <person name="Svetlitchnyi V.A."/>
            <person name="Beletsky A.V."/>
            <person name="Prokofeva M.I."/>
            <person name="Bonch-Osmolovskaya E.A."/>
            <person name="Ravin N.V."/>
            <person name="Skryabin K.G."/>
        </authorList>
    </citation>
    <scope>NUCLEOTIDE SEQUENCE [LARGE SCALE GENOMIC DNA]</scope>
    <source>
        <strain evidence="5">DSM 16705 / JCM 18335 / VKM B-2471 / 345-15</strain>
    </source>
</reference>
<dbReference type="FunFam" id="3.40.640.10:FF:000046">
    <property type="entry name" value="Cystathionine gamma-lyase"/>
    <property type="match status" value="1"/>
</dbReference>
<dbReference type="EMBL" id="CP001742">
    <property type="protein sequence ID" value="ADL19270.1"/>
    <property type="molecule type" value="Genomic_DNA"/>
</dbReference>
<dbReference type="eggNOG" id="arCOG00060">
    <property type="taxonomic scope" value="Archaea"/>
</dbReference>
<gene>
    <name evidence="4" type="ordered locus">ASAC_0864</name>
</gene>
<dbReference type="Gene3D" id="3.40.640.10">
    <property type="entry name" value="Type I PLP-dependent aspartate aminotransferase-like (Major domain)"/>
    <property type="match status" value="1"/>
</dbReference>
<evidence type="ECO:0000256" key="3">
    <source>
        <dbReference type="ARBA" id="ARBA00022898"/>
    </source>
</evidence>
<protein>
    <submittedName>
        <fullName evidence="4">Cystathionine gamma-lyase</fullName>
        <ecNumber evidence="4">2.5.1.48</ecNumber>
    </submittedName>
</protein>
<keyword evidence="5" id="KW-1185">Reference proteome</keyword>
<evidence type="ECO:0000256" key="2">
    <source>
        <dbReference type="ARBA" id="ARBA00009077"/>
    </source>
</evidence>
<evidence type="ECO:0000313" key="4">
    <source>
        <dbReference type="EMBL" id="ADL19270.1"/>
    </source>
</evidence>
<comment type="similarity">
    <text evidence="2">Belongs to the trans-sulfuration enzymes family.</text>
</comment>
<dbReference type="PIRSF" id="PIRSF001434">
    <property type="entry name" value="CGS"/>
    <property type="match status" value="1"/>
</dbReference>